<feature type="chain" id="PRO_5047050742" evidence="2">
    <location>
        <begin position="28"/>
        <end position="659"/>
    </location>
</feature>
<keyword evidence="1" id="KW-1133">Transmembrane helix</keyword>
<feature type="transmembrane region" description="Helical" evidence="1">
    <location>
        <begin position="313"/>
        <end position="333"/>
    </location>
</feature>
<organism evidence="3 4">
    <name type="scientific">Ornithinibacter aureus</name>
    <dbReference type="NCBI Taxonomy" id="622664"/>
    <lineage>
        <taxon>Bacteria</taxon>
        <taxon>Bacillati</taxon>
        <taxon>Actinomycetota</taxon>
        <taxon>Actinomycetes</taxon>
        <taxon>Micrococcales</taxon>
        <taxon>Intrasporangiaceae</taxon>
        <taxon>Ornithinibacter</taxon>
    </lineage>
</organism>
<keyword evidence="1" id="KW-0812">Transmembrane</keyword>
<feature type="transmembrane region" description="Helical" evidence="1">
    <location>
        <begin position="525"/>
        <end position="542"/>
    </location>
</feature>
<feature type="transmembrane region" description="Helical" evidence="1">
    <location>
        <begin position="447"/>
        <end position="466"/>
    </location>
</feature>
<keyword evidence="2" id="KW-0732">Signal</keyword>
<evidence type="ECO:0000256" key="2">
    <source>
        <dbReference type="SAM" id="SignalP"/>
    </source>
</evidence>
<sequence length="659" mass="66174">MMRRALVVALALVAATLGLALAPPANATASDTAPIVIVGAPGLAWSDLERDDLPALTAMVEQGASGSITARAVRSRSCAIDGWLTLSAGRRAGDLPGPCREPLPPVDGLVPNWADYVAAAAADSYDARPGLLAEEVTASGACVQSIGPGAAIGGADPDGAVGPTSSDTLPTSVACPVVLVDGGALPTTGPERADAVARLDALVAQVVGAAPGADVVVAGLGDGDSSVRPRAVVASGPSFEAGLLTSGSTRQPGLIQLQDLTATALTRIGVEGAPISGRAVSVEPGASSASERVDGLVGFETRAATLRSVSPQVTGWLAVGFALWAALGALWWWRRGASHELPRALVTAGVAVAAVPISTFAANLVPWWQMPAPAVAFVAILGAVTALVVAVALGVERRHPLGALRTVALFTVVVLAGDVILGSRLQLGSVFGQNPTVGGRFYGFGNTSFALYGLAALVLVAWVAGARWRSRQVAVGLGFGLLVVLLAIEGLPSLGADFGGPPGLLLGGLVVIAGAAGVRLTVRRSVVAVAAAGLLVAAMSWLDWRRPPASRTHLGEFVDTVISGEAGSVLGRKLAQNLTNLGSPPLLAISIATVVLVVVAWRTGWRPVDAGVPVLRGALVLAVVGFAVNDSGLVIPAFVALVLAPLLVAAGRALAGVAR</sequence>
<comment type="caution">
    <text evidence="3">The sequence shown here is derived from an EMBL/GenBank/DDBJ whole genome shotgun (WGS) entry which is preliminary data.</text>
</comment>
<protein>
    <submittedName>
        <fullName evidence="3">Uncharacterized protein</fullName>
    </submittedName>
</protein>
<feature type="signal peptide" evidence="2">
    <location>
        <begin position="1"/>
        <end position="27"/>
    </location>
</feature>
<feature type="transmembrane region" description="Helical" evidence="1">
    <location>
        <begin position="473"/>
        <end position="492"/>
    </location>
</feature>
<evidence type="ECO:0000313" key="4">
    <source>
        <dbReference type="Proteomes" id="UP001500390"/>
    </source>
</evidence>
<name>A0ABP8JTS2_9MICO</name>
<dbReference type="Proteomes" id="UP001500390">
    <property type="component" value="Unassembled WGS sequence"/>
</dbReference>
<proteinExistence type="predicted"/>
<evidence type="ECO:0000313" key="3">
    <source>
        <dbReference type="EMBL" id="GAA4396035.1"/>
    </source>
</evidence>
<evidence type="ECO:0000256" key="1">
    <source>
        <dbReference type="SAM" id="Phobius"/>
    </source>
</evidence>
<dbReference type="EMBL" id="BAABFX010000026">
    <property type="protein sequence ID" value="GAA4396035.1"/>
    <property type="molecule type" value="Genomic_DNA"/>
</dbReference>
<reference evidence="4" key="1">
    <citation type="journal article" date="2019" name="Int. J. Syst. Evol. Microbiol.">
        <title>The Global Catalogue of Microorganisms (GCM) 10K type strain sequencing project: providing services to taxonomists for standard genome sequencing and annotation.</title>
        <authorList>
            <consortium name="The Broad Institute Genomics Platform"/>
            <consortium name="The Broad Institute Genome Sequencing Center for Infectious Disease"/>
            <person name="Wu L."/>
            <person name="Ma J."/>
        </authorList>
    </citation>
    <scope>NUCLEOTIDE SEQUENCE [LARGE SCALE GENOMIC DNA]</scope>
    <source>
        <strain evidence="4">JCM 17738</strain>
    </source>
</reference>
<accession>A0ABP8JTS2</accession>
<gene>
    <name evidence="3" type="ORF">GCM10023153_18620</name>
</gene>
<feature type="transmembrane region" description="Helical" evidence="1">
    <location>
        <begin position="374"/>
        <end position="395"/>
    </location>
</feature>
<feature type="transmembrane region" description="Helical" evidence="1">
    <location>
        <begin position="345"/>
        <end position="368"/>
    </location>
</feature>
<dbReference type="RefSeq" id="WP_159900403.1">
    <property type="nucleotide sequence ID" value="NZ_BAABFX010000026.1"/>
</dbReference>
<feature type="transmembrane region" description="Helical" evidence="1">
    <location>
        <begin position="407"/>
        <end position="427"/>
    </location>
</feature>
<feature type="transmembrane region" description="Helical" evidence="1">
    <location>
        <begin position="608"/>
        <end position="628"/>
    </location>
</feature>
<feature type="transmembrane region" description="Helical" evidence="1">
    <location>
        <begin position="498"/>
        <end position="518"/>
    </location>
</feature>
<keyword evidence="1" id="KW-0472">Membrane</keyword>
<keyword evidence="4" id="KW-1185">Reference proteome</keyword>
<feature type="transmembrane region" description="Helical" evidence="1">
    <location>
        <begin position="581"/>
        <end position="601"/>
    </location>
</feature>
<feature type="transmembrane region" description="Helical" evidence="1">
    <location>
        <begin position="634"/>
        <end position="655"/>
    </location>
</feature>